<feature type="compositionally biased region" description="Basic and acidic residues" evidence="10">
    <location>
        <begin position="485"/>
        <end position="501"/>
    </location>
</feature>
<dbReference type="InterPro" id="IPR016152">
    <property type="entry name" value="PTrfase/Anion_transptr"/>
</dbReference>
<keyword evidence="5 9" id="KW-0812">Transmembrane</keyword>
<dbReference type="FunFam" id="3.40.930.10:FF:000020">
    <property type="entry name" value="Anion exchange protein"/>
    <property type="match status" value="1"/>
</dbReference>
<dbReference type="PANTHER" id="PTHR11453">
    <property type="entry name" value="ANION EXCHANGE PROTEIN"/>
    <property type="match status" value="1"/>
</dbReference>
<dbReference type="GO" id="GO:0008509">
    <property type="term" value="F:monoatomic anion transmembrane transporter activity"/>
    <property type="evidence" value="ECO:0007669"/>
    <property type="project" value="InterPro"/>
</dbReference>
<feature type="domain" description="Bicarbonate transporter-like transmembrane" evidence="11">
    <location>
        <begin position="521"/>
        <end position="1110"/>
    </location>
</feature>
<dbReference type="InterPro" id="IPR011531">
    <property type="entry name" value="HCO3_transpt-like_TM_dom"/>
</dbReference>
<protein>
    <recommendedName>
        <fullName evidence="9">Anion exchange protein</fullName>
    </recommendedName>
</protein>
<dbReference type="InterPro" id="IPR003020">
    <property type="entry name" value="HCO3_transpt_euk"/>
</dbReference>
<evidence type="ECO:0000256" key="5">
    <source>
        <dbReference type="ARBA" id="ARBA00022692"/>
    </source>
</evidence>
<dbReference type="GO" id="GO:0005452">
    <property type="term" value="F:solute:inorganic anion antiporter activity"/>
    <property type="evidence" value="ECO:0007669"/>
    <property type="project" value="InterPro"/>
</dbReference>
<evidence type="ECO:0000256" key="3">
    <source>
        <dbReference type="ARBA" id="ARBA00022448"/>
    </source>
</evidence>
<feature type="compositionally biased region" description="Polar residues" evidence="10">
    <location>
        <begin position="506"/>
        <end position="519"/>
    </location>
</feature>
<evidence type="ECO:0000256" key="7">
    <source>
        <dbReference type="ARBA" id="ARBA00023065"/>
    </source>
</evidence>
<feature type="domain" description="Band 3 cytoplasmic" evidence="12">
    <location>
        <begin position="121"/>
        <end position="466"/>
    </location>
</feature>
<feature type="compositionally biased region" description="Basic residues" evidence="10">
    <location>
        <begin position="1195"/>
        <end position="1204"/>
    </location>
</feature>
<feature type="compositionally biased region" description="Basic and acidic residues" evidence="10">
    <location>
        <begin position="1437"/>
        <end position="1449"/>
    </location>
</feature>
<dbReference type="GeneID" id="136815502"/>
<keyword evidence="4" id="KW-1003">Cell membrane</keyword>
<feature type="transmembrane region" description="Helical" evidence="9">
    <location>
        <begin position="1075"/>
        <end position="1095"/>
    </location>
</feature>
<sequence>MMEEGVVGGLPSMDYEEVTPAGYIERDFVDHRQVFIGLHHRPGETNNPGSRKKLPKLSTSRVPKSFRWENGKKFVKHVDDSASDGEEQVEQLTHTAPASERVKFILGGDGEEEKQVLETPQLFTELEELFVHLDGNAEWKETARWYKYEEDVEEGGDRWSKPHVATLSLYSLFELRSSLTAGTVILDMEATSLNEISDSVLDNLITCNKLDKGFRQKVKETLLCKHRHHRSAGFRRNLSNIMSSRKSFNHSASKLSRNGTNGHLQDHNTGHTTPNGTAEHTDDHHTNPTNIKLFRNYSQPAFPNLKSQPSIIERSESLPQGAAGVGGGGHLIYQSPPSHDGEDETMENKTPGFLKRLPSNAEASNVLVGEVDFLEKPIAAFVRLSKSCIIDDLTEVPIPTRFVFVMLGPAVSQGRYHEIGRAISTLMADDVFHDVVYKAKCREDLIAGIDEFLEQVTVLPPGEWDPSIRLDPRLYNHHRPRRIAIEPRLEPPMEHSDKLSDGNDGGSISENSHSSTKTNRLFSGLSRDFNIWRSRKRDYKDGFSMRCIGTAIFIYLLLLGVISTIGENETGSTGGLIGTREHILALCISGLVFTVFSGQPLLVLSFALPLSLFDGLLYNVCSDYNIDFLSFRMLIGLWAVVFLAIFVAVNLSSYLKFFTRFSLEIFVIVPALVLLCYGFVHMCYMIQLYAALPGTFSNQTCLCVQSYREPLNMSIPINNYTLPTNGTTIQTTVNTLNTTFNSTAVVTNTTFLTTPLTTVAMTTIRQQYRVKQKVLHNIHFRDCIKKDMSLVGEACMHGVYPFTSILTVSSIVLFLFLTSFQHLGYLPKQVHQFFQNFAALIVVIALSASANQFNINIRYLSIPKSFAPNGIERTQWIVDPLVSNEAWIIVLAVIPAFILALMIFVEQQLSARQINNHYALLKKGHGYHLDLAVVCVGLFISSVFGLPFCVASIILSINNVYSLTTKSQADFIGCDTKIKEQRLSNLLTYVLITLTPTMRPILRYIPFPVLYGLLIVALFKTFAGTQFSERFTLLFMPKEKQPDIRYLRQVPLISVNIFTLSQVVLTVLLCVARGTLAVMVFPIVTILLIVMRALMERILPMRDILALDEPLPSFRCILRMCRKPRTELLKPESIEKGALLADESHEDVLPDINKDLDRVNISEELSKTAAWKQLTFAENNSPISNASPGDAVDGKKRRRKRSRTTKPGPNVGKDSPQSNPKSPPVENNELIEMNGHTIGLPIEDIEHRLQPWMTAKGVEEEETVNGRLSRQGSSDRAPPPHLTRQGTVDESQSNRSHSKHVSRQGSENKDSFKRQRSKDRGSLKNSSGKRHDSKRSHNKQEGRRNSSHKAPKIHHKPIVPLEETALPPWEQPYHSPPRKDFGLLHIPTDDSMVPDVDPACSVAQSSADNNSNSENVSQNETNETKTTLDDTISPIVTDRKDSILSDSPRHSNVGGDESGDASAELD</sequence>
<feature type="transmembrane region" description="Helical" evidence="9">
    <location>
        <begin position="583"/>
        <end position="608"/>
    </location>
</feature>
<dbReference type="PANTHER" id="PTHR11453:SF36">
    <property type="entry name" value="ANION EXCHANGE PROTEIN"/>
    <property type="match status" value="1"/>
</dbReference>
<feature type="compositionally biased region" description="Polar residues" evidence="10">
    <location>
        <begin position="247"/>
        <end position="263"/>
    </location>
</feature>
<dbReference type="NCBIfam" id="TIGR00834">
    <property type="entry name" value="ae"/>
    <property type="match status" value="1"/>
</dbReference>
<evidence type="ECO:0000256" key="10">
    <source>
        <dbReference type="SAM" id="MobiDB-lite"/>
    </source>
</evidence>
<evidence type="ECO:0000313" key="13">
    <source>
        <dbReference type="EnsemblMetazoa" id="CLYHEMP014531.2"/>
    </source>
</evidence>
<dbReference type="Gene3D" id="3.40.930.10">
    <property type="entry name" value="Mannitol-specific EII, Chain A"/>
    <property type="match status" value="1"/>
</dbReference>
<dbReference type="GO" id="GO:0051453">
    <property type="term" value="P:regulation of intracellular pH"/>
    <property type="evidence" value="ECO:0007669"/>
    <property type="project" value="TreeGrafter"/>
</dbReference>
<comment type="similarity">
    <text evidence="2 9">Belongs to the anion exchanger (TC 2.A.31) family.</text>
</comment>
<feature type="transmembrane region" description="Helical" evidence="9">
    <location>
        <begin position="837"/>
        <end position="855"/>
    </location>
</feature>
<feature type="compositionally biased region" description="Basic residues" evidence="10">
    <location>
        <begin position="1345"/>
        <end position="1357"/>
    </location>
</feature>
<evidence type="ECO:0000256" key="6">
    <source>
        <dbReference type="ARBA" id="ARBA00022989"/>
    </source>
</evidence>
<feature type="transmembrane region" description="Helical" evidence="9">
    <location>
        <begin position="798"/>
        <end position="817"/>
    </location>
</feature>
<keyword evidence="6 9" id="KW-1133">Transmembrane helix</keyword>
<feature type="transmembrane region" description="Helical" evidence="9">
    <location>
        <begin position="661"/>
        <end position="680"/>
    </location>
</feature>
<dbReference type="GO" id="GO:0005886">
    <property type="term" value="C:plasma membrane"/>
    <property type="evidence" value="ECO:0007669"/>
    <property type="project" value="UniProtKB-SubCell"/>
</dbReference>
<keyword evidence="3 9" id="KW-0813">Transport</keyword>
<comment type="subcellular location">
    <subcellularLocation>
        <location evidence="1">Cell membrane</location>
        <topology evidence="1">Multi-pass membrane protein</topology>
    </subcellularLocation>
    <subcellularLocation>
        <location evidence="9">Membrane</location>
        <topology evidence="9">Multi-pass membrane protein</topology>
    </subcellularLocation>
</comment>
<dbReference type="EnsemblMetazoa" id="CLYHEMT014531.2">
    <property type="protein sequence ID" value="CLYHEMP014531.2"/>
    <property type="gene ID" value="CLYHEMG014531"/>
</dbReference>
<evidence type="ECO:0000256" key="8">
    <source>
        <dbReference type="ARBA" id="ARBA00023136"/>
    </source>
</evidence>
<name>A0A7M5WX46_9CNID</name>
<dbReference type="RefSeq" id="XP_066928060.1">
    <property type="nucleotide sequence ID" value="XM_067071959.1"/>
</dbReference>
<proteinExistence type="inferred from homology"/>
<evidence type="ECO:0000313" key="14">
    <source>
        <dbReference type="Proteomes" id="UP000594262"/>
    </source>
</evidence>
<dbReference type="Pfam" id="PF07565">
    <property type="entry name" value="Band_3_cyto"/>
    <property type="match status" value="1"/>
</dbReference>
<keyword evidence="14" id="KW-1185">Reference proteome</keyword>
<feature type="transmembrane region" description="Helical" evidence="9">
    <location>
        <begin position="886"/>
        <end position="905"/>
    </location>
</feature>
<evidence type="ECO:0000259" key="12">
    <source>
        <dbReference type="Pfam" id="PF07565"/>
    </source>
</evidence>
<evidence type="ECO:0000259" key="11">
    <source>
        <dbReference type="Pfam" id="PF00955"/>
    </source>
</evidence>
<dbReference type="SUPFAM" id="SSF55804">
    <property type="entry name" value="Phoshotransferase/anion transport protein"/>
    <property type="match status" value="1"/>
</dbReference>
<evidence type="ECO:0000256" key="9">
    <source>
        <dbReference type="RuleBase" id="RU362035"/>
    </source>
</evidence>
<organism evidence="13 14">
    <name type="scientific">Clytia hemisphaerica</name>
    <dbReference type="NCBI Taxonomy" id="252671"/>
    <lineage>
        <taxon>Eukaryota</taxon>
        <taxon>Metazoa</taxon>
        <taxon>Cnidaria</taxon>
        <taxon>Hydrozoa</taxon>
        <taxon>Hydroidolina</taxon>
        <taxon>Leptothecata</taxon>
        <taxon>Obeliida</taxon>
        <taxon>Clytiidae</taxon>
        <taxon>Clytia</taxon>
    </lineage>
</organism>
<dbReference type="RefSeq" id="XP_066928059.1">
    <property type="nucleotide sequence ID" value="XM_067071958.1"/>
</dbReference>
<feature type="region of interest" description="Disordered" evidence="10">
    <location>
        <begin position="1256"/>
        <end position="1466"/>
    </location>
</feature>
<feature type="transmembrane region" description="Helical" evidence="9">
    <location>
        <begin position="543"/>
        <end position="562"/>
    </location>
</feature>
<dbReference type="OrthoDB" id="1735926at2759"/>
<feature type="compositionally biased region" description="Basic and acidic residues" evidence="10">
    <location>
        <begin position="1306"/>
        <end position="1322"/>
    </location>
</feature>
<accession>A0A7M5WX46</accession>
<feature type="compositionally biased region" description="Acidic residues" evidence="10">
    <location>
        <begin position="1457"/>
        <end position="1466"/>
    </location>
</feature>
<feature type="region of interest" description="Disordered" evidence="10">
    <location>
        <begin position="247"/>
        <end position="290"/>
    </location>
</feature>
<evidence type="ECO:0000256" key="2">
    <source>
        <dbReference type="ARBA" id="ARBA00010993"/>
    </source>
</evidence>
<dbReference type="Proteomes" id="UP000594262">
    <property type="component" value="Unplaced"/>
</dbReference>
<feature type="compositionally biased region" description="Polar residues" evidence="10">
    <location>
        <begin position="1284"/>
        <end position="1295"/>
    </location>
</feature>
<dbReference type="EnsemblMetazoa" id="CLYHEMT014531.1">
    <property type="protein sequence ID" value="CLYHEMP014531.1"/>
    <property type="gene ID" value="CLYHEMG014531"/>
</dbReference>
<feature type="transmembrane region" description="Helical" evidence="9">
    <location>
        <begin position="931"/>
        <end position="957"/>
    </location>
</feature>
<dbReference type="GO" id="GO:0008510">
    <property type="term" value="F:sodium:bicarbonate symporter activity"/>
    <property type="evidence" value="ECO:0007669"/>
    <property type="project" value="TreeGrafter"/>
</dbReference>
<reference evidence="13" key="1">
    <citation type="submission" date="2021-01" db="UniProtKB">
        <authorList>
            <consortium name="EnsemblMetazoa"/>
        </authorList>
    </citation>
    <scope>IDENTIFICATION</scope>
</reference>
<feature type="region of interest" description="Disordered" evidence="10">
    <location>
        <begin position="1179"/>
        <end position="1228"/>
    </location>
</feature>
<feature type="compositionally biased region" description="Low complexity" evidence="10">
    <location>
        <begin position="1409"/>
        <end position="1421"/>
    </location>
</feature>
<feature type="transmembrane region" description="Helical" evidence="9">
    <location>
        <begin position="1004"/>
        <end position="1025"/>
    </location>
</feature>
<feature type="region of interest" description="Disordered" evidence="10">
    <location>
        <begin position="485"/>
        <end position="519"/>
    </location>
</feature>
<keyword evidence="7 9" id="KW-0406">Ion transport</keyword>
<dbReference type="InterPro" id="IPR013769">
    <property type="entry name" value="Band3_cytoplasmic_dom"/>
</dbReference>
<feature type="compositionally biased region" description="Basic residues" evidence="10">
    <location>
        <begin position="1327"/>
        <end position="1337"/>
    </location>
</feature>
<dbReference type="Pfam" id="PF00955">
    <property type="entry name" value="HCO3_cotransp"/>
    <property type="match status" value="1"/>
</dbReference>
<keyword evidence="8 9" id="KW-0472">Membrane</keyword>
<dbReference type="PRINTS" id="PR01231">
    <property type="entry name" value="HCO3TRNSPORT"/>
</dbReference>
<evidence type="ECO:0000256" key="1">
    <source>
        <dbReference type="ARBA" id="ARBA00004651"/>
    </source>
</evidence>
<feature type="transmembrane region" description="Helical" evidence="9">
    <location>
        <begin position="628"/>
        <end position="649"/>
    </location>
</feature>
<evidence type="ECO:0000256" key="4">
    <source>
        <dbReference type="ARBA" id="ARBA00022475"/>
    </source>
</evidence>